<reference evidence="1 2" key="1">
    <citation type="submission" date="2017-04" db="EMBL/GenBank/DDBJ databases">
        <title>Complete genome sequence of Lactobacillus salivarius ZLS006, a probiotic strain isolated from healthy piglet.</title>
        <authorList>
            <person name="Zhang D."/>
        </authorList>
    </citation>
    <scope>NUCLEOTIDE SEQUENCE [LARGE SCALE GENOMIC DNA]</scope>
    <source>
        <strain evidence="1 2">ZLS006</strain>
    </source>
</reference>
<name>A0A1Y0F8I5_9LACO</name>
<protein>
    <submittedName>
        <fullName evidence="1">Uncharacterized protein</fullName>
    </submittedName>
</protein>
<evidence type="ECO:0000313" key="2">
    <source>
        <dbReference type="Proteomes" id="UP000195378"/>
    </source>
</evidence>
<organism evidence="1 2">
    <name type="scientific">Ligilactobacillus salivarius</name>
    <dbReference type="NCBI Taxonomy" id="1624"/>
    <lineage>
        <taxon>Bacteria</taxon>
        <taxon>Bacillati</taxon>
        <taxon>Bacillota</taxon>
        <taxon>Bacilli</taxon>
        <taxon>Lactobacillales</taxon>
        <taxon>Lactobacillaceae</taxon>
        <taxon>Ligilactobacillus</taxon>
    </lineage>
</organism>
<dbReference type="AlphaFoldDB" id="A0A1Y0F8I5"/>
<evidence type="ECO:0000313" key="1">
    <source>
        <dbReference type="EMBL" id="ARU19631.1"/>
    </source>
</evidence>
<sequence>MNRRKSPRQKELELRWVKTMNQNAPGTENEILNLWKNNQVPITKLIDFRNFYVREGYRSGYEDGYAEGYTGA</sequence>
<accession>A0A1Y0F8I5</accession>
<dbReference type="RefSeq" id="WP_087448820.1">
    <property type="nucleotide sequence ID" value="NZ_CP020858.1"/>
</dbReference>
<dbReference type="EMBL" id="CP020858">
    <property type="protein sequence ID" value="ARU19631.1"/>
    <property type="molecule type" value="Genomic_DNA"/>
</dbReference>
<dbReference type="Proteomes" id="UP000195378">
    <property type="component" value="Chromosome"/>
</dbReference>
<gene>
    <name evidence="1" type="ORF">B7R82_06355</name>
</gene>
<proteinExistence type="predicted"/>